<dbReference type="Pfam" id="PF00877">
    <property type="entry name" value="NLPC_P60"/>
    <property type="match status" value="1"/>
</dbReference>
<keyword evidence="4" id="KW-0788">Thiol protease</keyword>
<dbReference type="InterPro" id="IPR000064">
    <property type="entry name" value="NLP_P60_dom"/>
</dbReference>
<evidence type="ECO:0000256" key="3">
    <source>
        <dbReference type="ARBA" id="ARBA00022801"/>
    </source>
</evidence>
<dbReference type="Gene3D" id="2.30.30.40">
    <property type="entry name" value="SH3 Domains"/>
    <property type="match status" value="1"/>
</dbReference>
<protein>
    <submittedName>
        <fullName evidence="6">Cell wall-associated NlpC family hydrolase</fullName>
    </submittedName>
</protein>
<dbReference type="Proteomes" id="UP000553963">
    <property type="component" value="Unassembled WGS sequence"/>
</dbReference>
<dbReference type="Gene3D" id="3.90.1720.10">
    <property type="entry name" value="endopeptidase domain like (from Nostoc punctiforme)"/>
    <property type="match status" value="1"/>
</dbReference>
<dbReference type="PANTHER" id="PTHR47359:SF3">
    <property type="entry name" value="NLP_P60 DOMAIN-CONTAINING PROTEIN-RELATED"/>
    <property type="match status" value="1"/>
</dbReference>
<dbReference type="InterPro" id="IPR038765">
    <property type="entry name" value="Papain-like_cys_pep_sf"/>
</dbReference>
<organism evidence="6 7">
    <name type="scientific">Kaistia hirudinis</name>
    <dbReference type="NCBI Taxonomy" id="1293440"/>
    <lineage>
        <taxon>Bacteria</taxon>
        <taxon>Pseudomonadati</taxon>
        <taxon>Pseudomonadota</taxon>
        <taxon>Alphaproteobacteria</taxon>
        <taxon>Hyphomicrobiales</taxon>
        <taxon>Kaistiaceae</taxon>
        <taxon>Kaistia</taxon>
    </lineage>
</organism>
<keyword evidence="7" id="KW-1185">Reference proteome</keyword>
<dbReference type="InterPro" id="IPR051794">
    <property type="entry name" value="PG_Endopeptidase_C40"/>
</dbReference>
<evidence type="ECO:0000259" key="5">
    <source>
        <dbReference type="PROSITE" id="PS51935"/>
    </source>
</evidence>
<evidence type="ECO:0000313" key="7">
    <source>
        <dbReference type="Proteomes" id="UP000553963"/>
    </source>
</evidence>
<evidence type="ECO:0000256" key="4">
    <source>
        <dbReference type="ARBA" id="ARBA00022807"/>
    </source>
</evidence>
<keyword evidence="2" id="KW-0645">Protease</keyword>
<feature type="domain" description="NlpC/P60" evidence="5">
    <location>
        <begin position="167"/>
        <end position="292"/>
    </location>
</feature>
<proteinExistence type="inferred from homology"/>
<dbReference type="GO" id="GO:0008234">
    <property type="term" value="F:cysteine-type peptidase activity"/>
    <property type="evidence" value="ECO:0007669"/>
    <property type="project" value="UniProtKB-KW"/>
</dbReference>
<dbReference type="AlphaFoldDB" id="A0A840ATZ6"/>
<keyword evidence="3 6" id="KW-0378">Hydrolase</keyword>
<evidence type="ECO:0000256" key="2">
    <source>
        <dbReference type="ARBA" id="ARBA00022670"/>
    </source>
</evidence>
<evidence type="ECO:0000256" key="1">
    <source>
        <dbReference type="ARBA" id="ARBA00007074"/>
    </source>
</evidence>
<gene>
    <name evidence="6" type="ORF">GGR25_003726</name>
</gene>
<name>A0A840ATZ6_9HYPH</name>
<dbReference type="Pfam" id="PF18348">
    <property type="entry name" value="SH3_16"/>
    <property type="match status" value="1"/>
</dbReference>
<accession>A0A840ATZ6</accession>
<sequence length="292" mass="30630">MSEAATLDRRINAFRPDLADRRLERRVAAERYVDGKPMRVTVPSTPIRRAPHPGSAIDTEALLGEAVLVFEETIEGWAWIQLQTDGYVGYVSSDALGPEGTAPTHGVTALRTFLYPGPDMKLPPLGALSIGARIAISGEAETRGASFGLLAGGGGAVVLRHVAPLDAPPEPDFVAVAERFLNVPYLWGGRTSLGVDCSGLVQLALAAAGHAVQRDTDQQAAAIGTSLGPDALDAPRRGDLVFWKGHVGIISDADTLLHASGYQMQVVAEPLRAALARIAASAGPPVAVRRIG</sequence>
<dbReference type="GO" id="GO:0006508">
    <property type="term" value="P:proteolysis"/>
    <property type="evidence" value="ECO:0007669"/>
    <property type="project" value="UniProtKB-KW"/>
</dbReference>
<dbReference type="PANTHER" id="PTHR47359">
    <property type="entry name" value="PEPTIDOGLYCAN DL-ENDOPEPTIDASE CWLO"/>
    <property type="match status" value="1"/>
</dbReference>
<dbReference type="EMBL" id="JACIDS010000004">
    <property type="protein sequence ID" value="MBB3932668.1"/>
    <property type="molecule type" value="Genomic_DNA"/>
</dbReference>
<reference evidence="6 7" key="1">
    <citation type="submission" date="2020-08" db="EMBL/GenBank/DDBJ databases">
        <title>Genomic Encyclopedia of Type Strains, Phase IV (KMG-IV): sequencing the most valuable type-strain genomes for metagenomic binning, comparative biology and taxonomic classification.</title>
        <authorList>
            <person name="Goeker M."/>
        </authorList>
    </citation>
    <scope>NUCLEOTIDE SEQUENCE [LARGE SCALE GENOMIC DNA]</scope>
    <source>
        <strain evidence="6 7">DSM 25966</strain>
    </source>
</reference>
<comment type="similarity">
    <text evidence="1">Belongs to the peptidase C40 family.</text>
</comment>
<comment type="caution">
    <text evidence="6">The sequence shown here is derived from an EMBL/GenBank/DDBJ whole genome shotgun (WGS) entry which is preliminary data.</text>
</comment>
<dbReference type="RefSeq" id="WP_343068115.1">
    <property type="nucleotide sequence ID" value="NZ_JACIDS010000004.1"/>
</dbReference>
<evidence type="ECO:0000313" key="6">
    <source>
        <dbReference type="EMBL" id="MBB3932668.1"/>
    </source>
</evidence>
<dbReference type="SUPFAM" id="SSF54001">
    <property type="entry name" value="Cysteine proteinases"/>
    <property type="match status" value="1"/>
</dbReference>
<dbReference type="PROSITE" id="PS51935">
    <property type="entry name" value="NLPC_P60"/>
    <property type="match status" value="1"/>
</dbReference>
<dbReference type="InterPro" id="IPR041382">
    <property type="entry name" value="SH3_16"/>
</dbReference>